<sequence>MDPLAQLKDIHLPAPVSAWPLSLYWWLVIIIIVLIVGLAIYGILHYLKKTQLTRLALAELTQLQQQGCEVNDLHHLLKRIVLASFPRQTAASLHGETWLKFLDQQASAKKRVFNAFSNNTAAWTLDLYSAKPNMLADSAHFKTCQDWIKKTPLMPVDCNVKNRLKNKVEKSVENSNV</sequence>
<evidence type="ECO:0000256" key="1">
    <source>
        <dbReference type="SAM" id="Phobius"/>
    </source>
</evidence>
<protein>
    <recommendedName>
        <fullName evidence="4">DUF4381 domain-containing protein</fullName>
    </recommendedName>
</protein>
<keyword evidence="3" id="KW-1185">Reference proteome</keyword>
<dbReference type="InterPro" id="IPR025489">
    <property type="entry name" value="DUF4381"/>
</dbReference>
<dbReference type="OrthoDB" id="283083at2"/>
<dbReference type="Proteomes" id="UP000250163">
    <property type="component" value="Chromosome MORIYA"/>
</dbReference>
<reference evidence="3" key="1">
    <citation type="submission" date="2018-05" db="EMBL/GenBank/DDBJ databases">
        <authorList>
            <person name="Cea G.-C."/>
            <person name="William W."/>
        </authorList>
    </citation>
    <scope>NUCLEOTIDE SEQUENCE [LARGE SCALE GENOMIC DNA]</scope>
    <source>
        <strain evidence="3">DB21MT 5</strain>
    </source>
</reference>
<evidence type="ECO:0000313" key="3">
    <source>
        <dbReference type="Proteomes" id="UP000250163"/>
    </source>
</evidence>
<name>A0A330LQ72_9GAMM</name>
<evidence type="ECO:0008006" key="4">
    <source>
        <dbReference type="Google" id="ProtNLM"/>
    </source>
</evidence>
<accession>A0A330LQ72</accession>
<dbReference type="Pfam" id="PF14316">
    <property type="entry name" value="DUF4381"/>
    <property type="match status" value="1"/>
</dbReference>
<gene>
    <name evidence="2" type="ORF">MORIYA_1653</name>
</gene>
<dbReference type="RefSeq" id="WP_112714103.1">
    <property type="nucleotide sequence ID" value="NZ_LS483250.1"/>
</dbReference>
<dbReference type="AlphaFoldDB" id="A0A330LQ72"/>
<dbReference type="KEGG" id="mya:MORIYA_1653"/>
<keyword evidence="1" id="KW-0472">Membrane</keyword>
<evidence type="ECO:0000313" key="2">
    <source>
        <dbReference type="EMBL" id="SQD78131.1"/>
    </source>
</evidence>
<organism evidence="2 3">
    <name type="scientific">Moritella yayanosii</name>
    <dbReference type="NCBI Taxonomy" id="69539"/>
    <lineage>
        <taxon>Bacteria</taxon>
        <taxon>Pseudomonadati</taxon>
        <taxon>Pseudomonadota</taxon>
        <taxon>Gammaproteobacteria</taxon>
        <taxon>Alteromonadales</taxon>
        <taxon>Moritellaceae</taxon>
        <taxon>Moritella</taxon>
    </lineage>
</organism>
<keyword evidence="1" id="KW-1133">Transmembrane helix</keyword>
<proteinExistence type="predicted"/>
<feature type="transmembrane region" description="Helical" evidence="1">
    <location>
        <begin position="23"/>
        <end position="44"/>
    </location>
</feature>
<keyword evidence="1" id="KW-0812">Transmembrane</keyword>
<dbReference type="EMBL" id="LS483250">
    <property type="protein sequence ID" value="SQD78131.1"/>
    <property type="molecule type" value="Genomic_DNA"/>
</dbReference>